<feature type="domain" description="HTH psq-type" evidence="1">
    <location>
        <begin position="2"/>
        <end position="32"/>
    </location>
</feature>
<keyword evidence="3" id="KW-1185">Reference proteome</keyword>
<organism evidence="2 3">
    <name type="scientific">Meganyctiphanes norvegica</name>
    <name type="common">Northern krill</name>
    <name type="synonym">Thysanopoda norvegica</name>
    <dbReference type="NCBI Taxonomy" id="48144"/>
    <lineage>
        <taxon>Eukaryota</taxon>
        <taxon>Metazoa</taxon>
        <taxon>Ecdysozoa</taxon>
        <taxon>Arthropoda</taxon>
        <taxon>Crustacea</taxon>
        <taxon>Multicrustacea</taxon>
        <taxon>Malacostraca</taxon>
        <taxon>Eumalacostraca</taxon>
        <taxon>Eucarida</taxon>
        <taxon>Euphausiacea</taxon>
        <taxon>Euphausiidae</taxon>
        <taxon>Meganyctiphanes</taxon>
    </lineage>
</organism>
<accession>A0AAV2QMZ4</accession>
<dbReference type="InterPro" id="IPR007889">
    <property type="entry name" value="HTH_Psq"/>
</dbReference>
<proteinExistence type="predicted"/>
<evidence type="ECO:0000313" key="3">
    <source>
        <dbReference type="Proteomes" id="UP001497623"/>
    </source>
</evidence>
<sequence>SLAAAIEECRSGGTLSNRKIAAKHRIPESTLRAKLCGNLPQARGHSSTGRLLTDAEEELLCNWIEGSQQRAMPLTRLTIIKAVEDILEKEKSFKYRYERNILSIPRSGREKWWRGFKERKCRRLSYRTPKSLSRARKNVSEQNIRQWFSDVSSYVKEKDMGDILEDPCRIFNFDESGFKLTQESQKVLGVVGTKHCFETATGQENKQITTLTTVGADGSLPPPMIIYSRNRIDEHMANVPGYPSFVVGKSERGWITFETLYEYLVNHFSNWLTQQKIVRPVLVFTDWHETRANFFWLKV</sequence>
<protein>
    <recommendedName>
        <fullName evidence="1">HTH psq-type domain-containing protein</fullName>
    </recommendedName>
</protein>
<comment type="caution">
    <text evidence="2">The sequence shown here is derived from an EMBL/GenBank/DDBJ whole genome shotgun (WGS) entry which is preliminary data.</text>
</comment>
<dbReference type="PANTHER" id="PTHR19303">
    <property type="entry name" value="TRANSPOSON"/>
    <property type="match status" value="1"/>
</dbReference>
<evidence type="ECO:0000259" key="1">
    <source>
        <dbReference type="Pfam" id="PF05225"/>
    </source>
</evidence>
<reference evidence="2 3" key="1">
    <citation type="submission" date="2024-05" db="EMBL/GenBank/DDBJ databases">
        <authorList>
            <person name="Wallberg A."/>
        </authorList>
    </citation>
    <scope>NUCLEOTIDE SEQUENCE [LARGE SCALE GENOMIC DNA]</scope>
</reference>
<gene>
    <name evidence="2" type="ORF">MNOR_LOCUS13691</name>
</gene>
<dbReference type="Proteomes" id="UP001497623">
    <property type="component" value="Unassembled WGS sequence"/>
</dbReference>
<dbReference type="EMBL" id="CAXKWB010007949">
    <property type="protein sequence ID" value="CAL4089057.1"/>
    <property type="molecule type" value="Genomic_DNA"/>
</dbReference>
<dbReference type="GO" id="GO:0003677">
    <property type="term" value="F:DNA binding"/>
    <property type="evidence" value="ECO:0007669"/>
    <property type="project" value="InterPro"/>
</dbReference>
<dbReference type="InterPro" id="IPR050863">
    <property type="entry name" value="CenT-Element_Derived"/>
</dbReference>
<dbReference type="GO" id="GO:0005634">
    <property type="term" value="C:nucleus"/>
    <property type="evidence" value="ECO:0007669"/>
    <property type="project" value="TreeGrafter"/>
</dbReference>
<feature type="non-terminal residue" evidence="2">
    <location>
        <position position="1"/>
    </location>
</feature>
<dbReference type="PANTHER" id="PTHR19303:SF74">
    <property type="entry name" value="POGO TRANSPOSABLE ELEMENT WITH KRAB DOMAIN"/>
    <property type="match status" value="1"/>
</dbReference>
<name>A0AAV2QMZ4_MEGNR</name>
<dbReference type="AlphaFoldDB" id="A0AAV2QMZ4"/>
<evidence type="ECO:0000313" key="2">
    <source>
        <dbReference type="EMBL" id="CAL4089057.1"/>
    </source>
</evidence>
<dbReference type="Pfam" id="PF05225">
    <property type="entry name" value="HTH_psq"/>
    <property type="match status" value="1"/>
</dbReference>